<accession>A0A1I0CHG7</accession>
<reference evidence="2 3" key="1">
    <citation type="submission" date="2016-10" db="EMBL/GenBank/DDBJ databases">
        <authorList>
            <person name="Varghese N."/>
            <person name="Submissions S."/>
        </authorList>
    </citation>
    <scope>NUCLEOTIDE SEQUENCE [LARGE SCALE GENOMIC DNA]</scope>
    <source>
        <strain evidence="2 3">NLAE-zl-C196</strain>
    </source>
</reference>
<dbReference type="RefSeq" id="WP_074661375.1">
    <property type="nucleotide sequence ID" value="NZ_CAUDZF010000106.1"/>
</dbReference>
<comment type="caution">
    <text evidence="2">The sequence shown here is derived from an EMBL/GenBank/DDBJ whole genome shotgun (WGS) entry which is preliminary data.</text>
</comment>
<dbReference type="EMBL" id="FOIO01000002">
    <property type="protein sequence ID" value="SET18571.1"/>
    <property type="molecule type" value="Genomic_DNA"/>
</dbReference>
<feature type="coiled-coil region" evidence="1">
    <location>
        <begin position="113"/>
        <end position="147"/>
    </location>
</feature>
<gene>
    <name evidence="2" type="ORF">SAMN05216521_100261</name>
</gene>
<organism evidence="2 3">
    <name type="scientific">Enterocloster clostridioformis</name>
    <dbReference type="NCBI Taxonomy" id="1531"/>
    <lineage>
        <taxon>Bacteria</taxon>
        <taxon>Bacillati</taxon>
        <taxon>Bacillota</taxon>
        <taxon>Clostridia</taxon>
        <taxon>Lachnospirales</taxon>
        <taxon>Lachnospiraceae</taxon>
        <taxon>Enterocloster</taxon>
    </lineage>
</organism>
<dbReference type="Proteomes" id="UP000182121">
    <property type="component" value="Unassembled WGS sequence"/>
</dbReference>
<name>A0A1I0CHG7_9FIRM</name>
<evidence type="ECO:0000256" key="1">
    <source>
        <dbReference type="SAM" id="Coils"/>
    </source>
</evidence>
<sequence>MGNSIQVEEIMQELRNNVKKRSYPKEALDFNSVRAQKQGEEDLDFFEELMERDISYMNHSSYVEYDRPITGRGPRIKRIIKNLYQFHLRPLWDAQNCFNLKAASAMTQLRNFVLQQMKDNEQTEKQIEELRQICREQEIRLERLEKKLSEEKG</sequence>
<evidence type="ECO:0000313" key="2">
    <source>
        <dbReference type="EMBL" id="SET18571.1"/>
    </source>
</evidence>
<evidence type="ECO:0000313" key="3">
    <source>
        <dbReference type="Proteomes" id="UP000182121"/>
    </source>
</evidence>
<dbReference type="AlphaFoldDB" id="A0A1I0CHG7"/>
<keyword evidence="1" id="KW-0175">Coiled coil</keyword>
<proteinExistence type="predicted"/>
<protein>
    <submittedName>
        <fullName evidence="2">Uncharacterized protein</fullName>
    </submittedName>
</protein>